<dbReference type="STRING" id="286115.A0A507DP99"/>
<gene>
    <name evidence="3" type="ORF">SeMB42_g00789</name>
</gene>
<dbReference type="InterPro" id="IPR003409">
    <property type="entry name" value="MORN"/>
</dbReference>
<name>A0A507DP99_9FUNG</name>
<dbReference type="SMART" id="SM00698">
    <property type="entry name" value="MORN"/>
    <property type="match status" value="5"/>
</dbReference>
<dbReference type="EMBL" id="QEAN01000017">
    <property type="protein sequence ID" value="TPX53423.1"/>
    <property type="molecule type" value="Genomic_DNA"/>
</dbReference>
<dbReference type="FunFam" id="2.20.110.10:FF:000002">
    <property type="entry name" value="Phosphatidylinositol 4-phosphate 5-kinase 8"/>
    <property type="match status" value="1"/>
</dbReference>
<evidence type="ECO:0000313" key="3">
    <source>
        <dbReference type="EMBL" id="TPX53423.1"/>
    </source>
</evidence>
<dbReference type="Gene3D" id="2.20.110.10">
    <property type="entry name" value="Histone H3 K4-specific methyltransferase SET7/9 N-terminal domain"/>
    <property type="match status" value="2"/>
</dbReference>
<feature type="compositionally biased region" description="Basic and acidic residues" evidence="2">
    <location>
        <begin position="1"/>
        <end position="12"/>
    </location>
</feature>
<comment type="caution">
    <text evidence="3">The sequence shown here is derived from an EMBL/GenBank/DDBJ whole genome shotgun (WGS) entry which is preliminary data.</text>
</comment>
<dbReference type="VEuPathDB" id="FungiDB:SeMB42_g00789"/>
<dbReference type="Proteomes" id="UP000317494">
    <property type="component" value="Unassembled WGS sequence"/>
</dbReference>
<evidence type="ECO:0000256" key="1">
    <source>
        <dbReference type="ARBA" id="ARBA00022737"/>
    </source>
</evidence>
<evidence type="ECO:0008006" key="5">
    <source>
        <dbReference type="Google" id="ProtNLM"/>
    </source>
</evidence>
<dbReference type="AlphaFoldDB" id="A0A507DP99"/>
<dbReference type="SUPFAM" id="SSF82185">
    <property type="entry name" value="Histone H3 K4-specific methyltransferase SET7/9 N-terminal domain"/>
    <property type="match status" value="1"/>
</dbReference>
<organism evidence="3 4">
    <name type="scientific">Synchytrium endobioticum</name>
    <dbReference type="NCBI Taxonomy" id="286115"/>
    <lineage>
        <taxon>Eukaryota</taxon>
        <taxon>Fungi</taxon>
        <taxon>Fungi incertae sedis</taxon>
        <taxon>Chytridiomycota</taxon>
        <taxon>Chytridiomycota incertae sedis</taxon>
        <taxon>Chytridiomycetes</taxon>
        <taxon>Synchytriales</taxon>
        <taxon>Synchytriaceae</taxon>
        <taxon>Synchytrium</taxon>
    </lineage>
</organism>
<dbReference type="PANTHER" id="PTHR43215:SF14">
    <property type="entry name" value="RADIAL SPOKE HEAD 1 HOMOLOG"/>
    <property type="match status" value="1"/>
</dbReference>
<keyword evidence="1" id="KW-0677">Repeat</keyword>
<dbReference type="PANTHER" id="PTHR43215">
    <property type="entry name" value="RADIAL SPOKE HEAD 1 HOMOLOG"/>
    <property type="match status" value="1"/>
</dbReference>
<reference evidence="3 4" key="1">
    <citation type="journal article" date="2019" name="Sci. Rep.">
        <title>Comparative genomics of chytrid fungi reveal insights into the obligate biotrophic and pathogenic lifestyle of Synchytrium endobioticum.</title>
        <authorList>
            <person name="van de Vossenberg B.T.L.H."/>
            <person name="Warris S."/>
            <person name="Nguyen H.D.T."/>
            <person name="van Gent-Pelzer M.P.E."/>
            <person name="Joly D.L."/>
            <person name="van de Geest H.C."/>
            <person name="Bonants P.J.M."/>
            <person name="Smith D.S."/>
            <person name="Levesque C.A."/>
            <person name="van der Lee T.A.J."/>
        </authorList>
    </citation>
    <scope>NUCLEOTIDE SEQUENCE [LARGE SCALE GENOMIC DNA]</scope>
    <source>
        <strain evidence="3 4">MB42</strain>
    </source>
</reference>
<accession>A0A507DP99</accession>
<dbReference type="Pfam" id="PF02493">
    <property type="entry name" value="MORN"/>
    <property type="match status" value="5"/>
</dbReference>
<evidence type="ECO:0000256" key="2">
    <source>
        <dbReference type="SAM" id="MobiDB-lite"/>
    </source>
</evidence>
<feature type="region of interest" description="Disordered" evidence="2">
    <location>
        <begin position="1"/>
        <end position="36"/>
    </location>
</feature>
<sequence>MSDDGQSEHEEGPSIGTYEGGRNAAGQRHGSGRMLWPNGDSYEGEYADGVRCGKGTYRWKTSGARYAGNYVDDRKHGEGLLVYPDASKYKGSFVAGKRSGYGTYLYMNGDVYKGMWDDDAKHGQGEYTYGSTSSVKRGTWVQNTLSGQGEVVHADHTIKGTWASNEHMTAPVKVTYVSSGYSQLSSNPLFLGTAPEFNSEIPA</sequence>
<keyword evidence="4" id="KW-1185">Reference proteome</keyword>
<evidence type="ECO:0000313" key="4">
    <source>
        <dbReference type="Proteomes" id="UP000317494"/>
    </source>
</evidence>
<protein>
    <recommendedName>
        <fullName evidence="5">Radial spoke head 1</fullName>
    </recommendedName>
</protein>
<proteinExistence type="predicted"/>